<evidence type="ECO:0000313" key="2">
    <source>
        <dbReference type="EMBL" id="CDQ24804.1"/>
    </source>
</evidence>
<sequence>MPNTWTHILFADQLCEDLGREDILKTSSTVLHMGAQGPDPFFYHNFLPFLPNKKVPEIGRILHTEKCGPFLLDMIERGKTAKNTLQVYILGFLSHHILDRHTHPYIHYHAGYVAHKHQELEVIIDTILLKRERNQHSWKTPVHKEIKIGKEIVPITSLLESLLRVHFPTIHEKYKTKDIYHSFLHMQAAQRVLYDPWKWKNVWFHSLVSPFSHQPIVEHRDFLNEDRLEWNHPATFEKRNESFLDLYEFAIDEGRTLFQNTFDYWESSDISLLSEIQKDVANISYDTGEPLETSLRNQYSSPIV</sequence>
<dbReference type="Pfam" id="PF00882">
    <property type="entry name" value="Zn_dep_PLPC"/>
    <property type="match status" value="1"/>
</dbReference>
<feature type="domain" description="Phospholipase C/D" evidence="1">
    <location>
        <begin position="6"/>
        <end position="173"/>
    </location>
</feature>
<dbReference type="Proteomes" id="UP000028868">
    <property type="component" value="Unassembled WGS sequence"/>
</dbReference>
<reference evidence="3" key="1">
    <citation type="submission" date="2014-03" db="EMBL/GenBank/DDBJ databases">
        <authorList>
            <person name="Urmite Genomes U."/>
        </authorList>
    </citation>
    <scope>NUCLEOTIDE SEQUENCE [LARGE SCALE GENOMIC DNA]</scope>
    <source>
        <strain evidence="3">HD-03</strain>
    </source>
</reference>
<dbReference type="RefSeq" id="WP_035510037.1">
    <property type="nucleotide sequence ID" value="NZ_CCDH010000003.1"/>
</dbReference>
<evidence type="ECO:0000313" key="3">
    <source>
        <dbReference type="Proteomes" id="UP000028868"/>
    </source>
</evidence>
<reference evidence="2 3" key="2">
    <citation type="submission" date="2014-05" db="EMBL/GenBank/DDBJ databases">
        <title>Draft genome sequence of Halobacillus karajensis HK-03.</title>
        <authorList>
            <person name="Khelaifia S."/>
            <person name="Croce O."/>
            <person name="Lagier J.C."/>
            <person name="Raoult D."/>
        </authorList>
    </citation>
    <scope>NUCLEOTIDE SEQUENCE [LARGE SCALE GENOMIC DNA]</scope>
    <source>
        <strain evidence="2 3">HD-03</strain>
    </source>
</reference>
<name>A0A059NWA0_9BACI</name>
<dbReference type="InterPro" id="IPR029002">
    <property type="entry name" value="PLPC/GPLD1"/>
</dbReference>
<comment type="caution">
    <text evidence="2">The sequence shown here is derived from an EMBL/GenBank/DDBJ whole genome shotgun (WGS) entry which is preliminary data.</text>
</comment>
<dbReference type="AlphaFoldDB" id="A0A059NWA0"/>
<evidence type="ECO:0000259" key="1">
    <source>
        <dbReference type="Pfam" id="PF00882"/>
    </source>
</evidence>
<accession>A0A059NWA0</accession>
<dbReference type="EMBL" id="CCDI010000004">
    <property type="protein sequence ID" value="CDQ24804.1"/>
    <property type="molecule type" value="Genomic_DNA"/>
</dbReference>
<proteinExistence type="predicted"/>
<protein>
    <recommendedName>
        <fullName evidence="1">Phospholipase C/D domain-containing protein</fullName>
    </recommendedName>
</protein>
<organism evidence="2 3">
    <name type="scientific">Halobacillus karajensis</name>
    <dbReference type="NCBI Taxonomy" id="195088"/>
    <lineage>
        <taxon>Bacteria</taxon>
        <taxon>Bacillati</taxon>
        <taxon>Bacillota</taxon>
        <taxon>Bacilli</taxon>
        <taxon>Bacillales</taxon>
        <taxon>Bacillaceae</taxon>
        <taxon>Halobacillus</taxon>
    </lineage>
</organism>
<keyword evidence="3" id="KW-1185">Reference proteome</keyword>
<gene>
    <name evidence="2" type="ORF">BN983_03103</name>
</gene>